<dbReference type="RefSeq" id="WP_162655765.1">
    <property type="nucleotide sequence ID" value="NZ_LR593887.1"/>
</dbReference>
<gene>
    <name evidence="3" type="ORF">GMBLW1_11660</name>
</gene>
<feature type="compositionally biased region" description="Basic and acidic residues" evidence="1">
    <location>
        <begin position="152"/>
        <end position="161"/>
    </location>
</feature>
<dbReference type="InParanoid" id="A0A6C2YN35"/>
<evidence type="ECO:0000256" key="1">
    <source>
        <dbReference type="SAM" id="MobiDB-lite"/>
    </source>
</evidence>
<proteinExistence type="predicted"/>
<reference evidence="3" key="1">
    <citation type="submission" date="2019-04" db="EMBL/GenBank/DDBJ databases">
        <authorList>
            <consortium name="Science for Life Laboratories"/>
        </authorList>
    </citation>
    <scope>NUCLEOTIDE SEQUENCE</scope>
    <source>
        <strain evidence="3">MBLW1</strain>
    </source>
</reference>
<feature type="region of interest" description="Disordered" evidence="1">
    <location>
        <begin position="98"/>
        <end position="161"/>
    </location>
</feature>
<dbReference type="AlphaFoldDB" id="A0A6C2YN35"/>
<dbReference type="EMBL" id="LR586016">
    <property type="protein sequence ID" value="VIP02794.1"/>
    <property type="molecule type" value="Genomic_DNA"/>
</dbReference>
<keyword evidence="2" id="KW-0812">Transmembrane</keyword>
<keyword evidence="2" id="KW-1133">Transmembrane helix</keyword>
<keyword evidence="4" id="KW-1185">Reference proteome</keyword>
<feature type="compositionally biased region" description="Pro residues" evidence="1">
    <location>
        <begin position="139"/>
        <end position="151"/>
    </location>
</feature>
<name>A0A6C2YN35_9BACT</name>
<dbReference type="Proteomes" id="UP000464378">
    <property type="component" value="Chromosome"/>
</dbReference>
<evidence type="ECO:0000256" key="2">
    <source>
        <dbReference type="SAM" id="Phobius"/>
    </source>
</evidence>
<evidence type="ECO:0000313" key="4">
    <source>
        <dbReference type="Proteomes" id="UP000464378"/>
    </source>
</evidence>
<dbReference type="EMBL" id="LR593887">
    <property type="protein sequence ID" value="VTS02470.1"/>
    <property type="molecule type" value="Genomic_DNA"/>
</dbReference>
<organism evidence="3">
    <name type="scientific">Tuwongella immobilis</name>
    <dbReference type="NCBI Taxonomy" id="692036"/>
    <lineage>
        <taxon>Bacteria</taxon>
        <taxon>Pseudomonadati</taxon>
        <taxon>Planctomycetota</taxon>
        <taxon>Planctomycetia</taxon>
        <taxon>Gemmatales</taxon>
        <taxon>Gemmataceae</taxon>
        <taxon>Tuwongella</taxon>
    </lineage>
</organism>
<keyword evidence="2" id="KW-0472">Membrane</keyword>
<feature type="compositionally biased region" description="Pro residues" evidence="1">
    <location>
        <begin position="106"/>
        <end position="128"/>
    </location>
</feature>
<protein>
    <submittedName>
        <fullName evidence="3">Uncharacterized protein</fullName>
    </submittedName>
</protein>
<accession>A0A6C2YN35</accession>
<dbReference type="KEGG" id="tim:GMBLW1_11660"/>
<feature type="transmembrane region" description="Helical" evidence="2">
    <location>
        <begin position="17"/>
        <end position="38"/>
    </location>
</feature>
<evidence type="ECO:0000313" key="3">
    <source>
        <dbReference type="EMBL" id="VIP02794.1"/>
    </source>
</evidence>
<sequence>MADTTEVQTETSSQPPLFIMALSAGAILAFLGLVAWLLSAVPQAEKDRVLSEDRKVRELKLRELRAADSEKLGQANIPGVISEFVNAGNATKALPLPAKPKAAAPAPAPAPKVEPAPAPKAAPAPAPKAEPKAELKAPAPMPKGEPAPAPKVEPKAEPKTK</sequence>